<dbReference type="InterPro" id="IPR036691">
    <property type="entry name" value="Endo/exonu/phosph_ase_sf"/>
</dbReference>
<dbReference type="Proteomes" id="UP000022910">
    <property type="component" value="Unassembled WGS sequence"/>
</dbReference>
<accession>A0A015L2T9</accession>
<reference evidence="1 2" key="1">
    <citation type="submission" date="2014-02" db="EMBL/GenBank/DDBJ databases">
        <title>Single nucleus genome sequencing reveals high similarity among nuclei of an endomycorrhizal fungus.</title>
        <authorList>
            <person name="Lin K."/>
            <person name="Geurts R."/>
            <person name="Zhang Z."/>
            <person name="Limpens E."/>
            <person name="Saunders D.G."/>
            <person name="Mu D."/>
            <person name="Pang E."/>
            <person name="Cao H."/>
            <person name="Cha H."/>
            <person name="Lin T."/>
            <person name="Zhou Q."/>
            <person name="Shang Y."/>
            <person name="Li Y."/>
            <person name="Ivanov S."/>
            <person name="Sharma T."/>
            <person name="Velzen R.V."/>
            <person name="Ruijter N.D."/>
            <person name="Aanen D.K."/>
            <person name="Win J."/>
            <person name="Kamoun S."/>
            <person name="Bisseling T."/>
            <person name="Huang S."/>
        </authorList>
    </citation>
    <scope>NUCLEOTIDE SEQUENCE [LARGE SCALE GENOMIC DNA]</scope>
    <source>
        <strain evidence="2">DAOM197198w</strain>
    </source>
</reference>
<protein>
    <submittedName>
        <fullName evidence="1">Uncharacterized protein</fullName>
    </submittedName>
</protein>
<dbReference type="EMBL" id="JEMT01013310">
    <property type="protein sequence ID" value="EXX74039.1"/>
    <property type="molecule type" value="Genomic_DNA"/>
</dbReference>
<dbReference type="SUPFAM" id="SSF56219">
    <property type="entry name" value="DNase I-like"/>
    <property type="match status" value="1"/>
</dbReference>
<organism evidence="1 2">
    <name type="scientific">Rhizophagus irregularis (strain DAOM 197198w)</name>
    <name type="common">Glomus intraradices</name>
    <dbReference type="NCBI Taxonomy" id="1432141"/>
    <lineage>
        <taxon>Eukaryota</taxon>
        <taxon>Fungi</taxon>
        <taxon>Fungi incertae sedis</taxon>
        <taxon>Mucoromycota</taxon>
        <taxon>Glomeromycotina</taxon>
        <taxon>Glomeromycetes</taxon>
        <taxon>Glomerales</taxon>
        <taxon>Glomeraceae</taxon>
        <taxon>Rhizophagus</taxon>
    </lineage>
</organism>
<sequence>MHIAAHNIDWIASVPSIQKLHNLLEFIKENNINIMAILETNIGYRQEYFINQDIKSKVYSIIFSKRDQKTKGSGMALVIHNKWIKHYYSVKYGSGQYTPLLTIKT</sequence>
<dbReference type="AlphaFoldDB" id="A0A015L2T9"/>
<dbReference type="HOGENOM" id="CLU_2238065_0_0_1"/>
<gene>
    <name evidence="1" type="ORF">RirG_054810</name>
</gene>
<evidence type="ECO:0000313" key="2">
    <source>
        <dbReference type="Proteomes" id="UP000022910"/>
    </source>
</evidence>
<proteinExistence type="predicted"/>
<comment type="caution">
    <text evidence="1">The sequence shown here is derived from an EMBL/GenBank/DDBJ whole genome shotgun (WGS) entry which is preliminary data.</text>
</comment>
<keyword evidence="2" id="KW-1185">Reference proteome</keyword>
<evidence type="ECO:0000313" key="1">
    <source>
        <dbReference type="EMBL" id="EXX74039.1"/>
    </source>
</evidence>
<name>A0A015L2T9_RHIIW</name>
<dbReference type="Gene3D" id="3.60.10.10">
    <property type="entry name" value="Endonuclease/exonuclease/phosphatase"/>
    <property type="match status" value="1"/>
</dbReference>